<gene>
    <name evidence="1" type="ORF">EII34_09535</name>
</gene>
<dbReference type="RefSeq" id="WP_124844930.1">
    <property type="nucleotide sequence ID" value="NZ_RQZG01000010.1"/>
</dbReference>
<dbReference type="OrthoDB" id="3720270at2"/>
<comment type="caution">
    <text evidence="1">The sequence shown here is derived from an EMBL/GenBank/DDBJ whole genome shotgun (WGS) entry which is preliminary data.</text>
</comment>
<protein>
    <submittedName>
        <fullName evidence="1">Uncharacterized protein</fullName>
    </submittedName>
</protein>
<evidence type="ECO:0000313" key="2">
    <source>
        <dbReference type="Proteomes" id="UP000280819"/>
    </source>
</evidence>
<organism evidence="1 2">
    <name type="scientific">Arachnia propionica</name>
    <dbReference type="NCBI Taxonomy" id="1750"/>
    <lineage>
        <taxon>Bacteria</taxon>
        <taxon>Bacillati</taxon>
        <taxon>Actinomycetota</taxon>
        <taxon>Actinomycetes</taxon>
        <taxon>Propionibacteriales</taxon>
        <taxon>Propionibacteriaceae</taxon>
        <taxon>Arachnia</taxon>
    </lineage>
</organism>
<dbReference type="EMBL" id="RQZG01000010">
    <property type="protein sequence ID" value="RRD04540.1"/>
    <property type="molecule type" value="Genomic_DNA"/>
</dbReference>
<dbReference type="Proteomes" id="UP000280819">
    <property type="component" value="Unassembled WGS sequence"/>
</dbReference>
<sequence length="447" mass="47168">MTFDQPREVVIRHVGFGAVMIGEEPVAPAGAVTLDIFGATLELDPSRPDRLPSCLVADPGLAVPVLEQLYGNAVADEVLERALHRDDTHVTCPVVAQPSLALLIRLAENRWCQRNAALPLDPALLLLEEMTLLAELRGIVETDDDWLSDLQQLLGALMSRPVAVGAAMAQPAVRALLTRALDLLIAETSPLSDAHATAVTWAHGIESEASTPRSTGVVDWAGQLRPELALAAGGATVVGTSTVDWQDIPLGLVSRREGNVSWQVEQGDGSGRVTVTVEGTGEVFRLLGAAPNPPGGMLFDVLAPGWPMPIATGGLTRSDDGGPWSGVAELSGEQVALANRLVGDGARLDVRVRGAGPSPQRNPLVAEAERWCARAVCALRLRNVVADLDLLGSAEAALEQAMGLWALAERPAEHDATRELLELALADAGEWTETLTVAETILVAEQA</sequence>
<evidence type="ECO:0000313" key="1">
    <source>
        <dbReference type="EMBL" id="RRD04540.1"/>
    </source>
</evidence>
<dbReference type="AlphaFoldDB" id="A0A3P1T5B1"/>
<name>A0A3P1T5B1_9ACTN</name>
<reference evidence="1 2" key="1">
    <citation type="submission" date="2018-11" db="EMBL/GenBank/DDBJ databases">
        <title>Genomes From Bacteria Associated with the Canine Oral Cavity: a Test Case for Automated Genome-Based Taxonomic Assignment.</title>
        <authorList>
            <person name="Coil D.A."/>
            <person name="Jospin G."/>
            <person name="Darling A.E."/>
            <person name="Wallis C."/>
            <person name="Davis I.J."/>
            <person name="Harris S."/>
            <person name="Eisen J.A."/>
            <person name="Holcombe L.J."/>
            <person name="O'Flynn C."/>
        </authorList>
    </citation>
    <scope>NUCLEOTIDE SEQUENCE [LARGE SCALE GENOMIC DNA]</scope>
    <source>
        <strain evidence="1 2">OH887_COT-365</strain>
    </source>
</reference>
<proteinExistence type="predicted"/>
<accession>A0A3P1T5B1</accession>